<organism evidence="3 4">
    <name type="scientific">Rhodococcus coprophilus</name>
    <dbReference type="NCBI Taxonomy" id="38310"/>
    <lineage>
        <taxon>Bacteria</taxon>
        <taxon>Bacillati</taxon>
        <taxon>Actinomycetota</taxon>
        <taxon>Actinomycetes</taxon>
        <taxon>Mycobacteriales</taxon>
        <taxon>Nocardiaceae</taxon>
        <taxon>Rhodococcus</taxon>
    </lineage>
</organism>
<feature type="compositionally biased region" description="Basic and acidic residues" evidence="1">
    <location>
        <begin position="78"/>
        <end position="115"/>
    </location>
</feature>
<dbReference type="Proteomes" id="UP000249091">
    <property type="component" value="Chromosome 1"/>
</dbReference>
<feature type="compositionally biased region" description="Basic and acidic residues" evidence="1">
    <location>
        <begin position="122"/>
        <end position="140"/>
    </location>
</feature>
<feature type="region of interest" description="Disordered" evidence="1">
    <location>
        <begin position="30"/>
        <end position="169"/>
    </location>
</feature>
<evidence type="ECO:0000256" key="2">
    <source>
        <dbReference type="SAM" id="SignalP"/>
    </source>
</evidence>
<dbReference type="AlphaFoldDB" id="A0A2X4UB19"/>
<dbReference type="KEGG" id="rcr:NCTC10994_01360"/>
<accession>A0A2X4UB19</accession>
<feature type="compositionally biased region" description="Basic and acidic residues" evidence="1">
    <location>
        <begin position="51"/>
        <end position="67"/>
    </location>
</feature>
<reference evidence="3 4" key="1">
    <citation type="submission" date="2018-06" db="EMBL/GenBank/DDBJ databases">
        <authorList>
            <consortium name="Pathogen Informatics"/>
            <person name="Doyle S."/>
        </authorList>
    </citation>
    <scope>NUCLEOTIDE SEQUENCE [LARGE SCALE GENOMIC DNA]</scope>
    <source>
        <strain evidence="3 4">NCTC10994</strain>
    </source>
</reference>
<proteinExistence type="predicted"/>
<keyword evidence="4" id="KW-1185">Reference proteome</keyword>
<gene>
    <name evidence="3" type="ORF">NCTC10994_01360</name>
</gene>
<evidence type="ECO:0000313" key="3">
    <source>
        <dbReference type="EMBL" id="SQI30010.1"/>
    </source>
</evidence>
<keyword evidence="2" id="KW-0732">Signal</keyword>
<dbReference type="EMBL" id="LS483468">
    <property type="protein sequence ID" value="SQI30010.1"/>
    <property type="molecule type" value="Genomic_DNA"/>
</dbReference>
<protein>
    <submittedName>
        <fullName evidence="3">Uncharacterized protein</fullName>
    </submittedName>
</protein>
<evidence type="ECO:0000313" key="4">
    <source>
        <dbReference type="Proteomes" id="UP000249091"/>
    </source>
</evidence>
<sequence length="169" mass="17654">MRIDKRWLIAGVAAAAVAAGSVGIATAVATDESTGPGEVVAQTQEDTQQAEDGRKTDDFSERRHDRPGSAPAPDAQPDGERGPGDRPGDGDRGPGDRPGHRGSDADEPRGPRSDNEIDDGDVPARPERGPGDATRDERGPGAHHRDHHGERPAPQDTDVQDAEQNGAGI</sequence>
<feature type="signal peptide" evidence="2">
    <location>
        <begin position="1"/>
        <end position="29"/>
    </location>
</feature>
<dbReference type="STRING" id="1219011.GCA_001895045_02036"/>
<evidence type="ECO:0000256" key="1">
    <source>
        <dbReference type="SAM" id="MobiDB-lite"/>
    </source>
</evidence>
<name>A0A2X4UB19_9NOCA</name>
<feature type="chain" id="PRO_5016160422" evidence="2">
    <location>
        <begin position="30"/>
        <end position="169"/>
    </location>
</feature>
<dbReference type="RefSeq" id="WP_072700010.1">
    <property type="nucleotide sequence ID" value="NZ_JAFBBL010000001.1"/>
</dbReference>